<comment type="caution">
    <text evidence="2">The sequence shown here is derived from an EMBL/GenBank/DDBJ whole genome shotgun (WGS) entry which is preliminary data.</text>
</comment>
<feature type="region of interest" description="Disordered" evidence="1">
    <location>
        <begin position="16"/>
        <end position="50"/>
    </location>
</feature>
<dbReference type="AlphaFoldDB" id="A0A086JS25"/>
<proteinExistence type="predicted"/>
<evidence type="ECO:0000313" key="2">
    <source>
        <dbReference type="EMBL" id="KFG34943.1"/>
    </source>
</evidence>
<dbReference type="Proteomes" id="UP000028837">
    <property type="component" value="Unassembled WGS sequence"/>
</dbReference>
<protein>
    <submittedName>
        <fullName evidence="2">Uncharacterized protein</fullName>
    </submittedName>
</protein>
<dbReference type="VEuPathDB" id="ToxoDB:TGDOM2_209005"/>
<gene>
    <name evidence="2" type="ORF">TGDOM2_209005</name>
</gene>
<evidence type="ECO:0000313" key="3">
    <source>
        <dbReference type="Proteomes" id="UP000028837"/>
    </source>
</evidence>
<name>A0A086JS25_TOXGO</name>
<reference evidence="2 3" key="1">
    <citation type="submission" date="2014-02" db="EMBL/GenBank/DDBJ databases">
        <authorList>
            <person name="Sibley D."/>
            <person name="Venepally P."/>
            <person name="Karamycheva S."/>
            <person name="Hadjithomas M."/>
            <person name="Khan A."/>
            <person name="Brunk B."/>
            <person name="Roos D."/>
            <person name="Caler E."/>
            <person name="Lorenzi H."/>
        </authorList>
    </citation>
    <scope>NUCLEOTIDE SEQUENCE [LARGE SCALE GENOMIC DNA]</scope>
    <source>
        <strain evidence="2 3">GAB2-2007-GAL-DOM2</strain>
    </source>
</reference>
<dbReference type="EMBL" id="AHZU02001206">
    <property type="protein sequence ID" value="KFG34943.1"/>
    <property type="molecule type" value="Genomic_DNA"/>
</dbReference>
<evidence type="ECO:0000256" key="1">
    <source>
        <dbReference type="SAM" id="MobiDB-lite"/>
    </source>
</evidence>
<accession>A0A086JS25</accession>
<sequence length="73" mass="8623">MKVDCPLTHFPHQTSADFSEFAEPPQVRPRRNKVSSFRFQDEKRARRPTLLNSSGKRNIYAFTTNRRLFRGLL</sequence>
<organism evidence="2 3">
    <name type="scientific">Toxoplasma gondii GAB2-2007-GAL-DOM2</name>
    <dbReference type="NCBI Taxonomy" id="1130820"/>
    <lineage>
        <taxon>Eukaryota</taxon>
        <taxon>Sar</taxon>
        <taxon>Alveolata</taxon>
        <taxon>Apicomplexa</taxon>
        <taxon>Conoidasida</taxon>
        <taxon>Coccidia</taxon>
        <taxon>Eucoccidiorida</taxon>
        <taxon>Eimeriorina</taxon>
        <taxon>Sarcocystidae</taxon>
        <taxon>Toxoplasma</taxon>
    </lineage>
</organism>